<organism evidence="2 3">
    <name type="scientific">Discostella pseudostelligera</name>
    <dbReference type="NCBI Taxonomy" id="259834"/>
    <lineage>
        <taxon>Eukaryota</taxon>
        <taxon>Sar</taxon>
        <taxon>Stramenopiles</taxon>
        <taxon>Ochrophyta</taxon>
        <taxon>Bacillariophyta</taxon>
        <taxon>Coscinodiscophyceae</taxon>
        <taxon>Thalassiosirophycidae</taxon>
        <taxon>Stephanodiscales</taxon>
        <taxon>Stephanodiscaceae</taxon>
        <taxon>Discostella</taxon>
    </lineage>
</organism>
<sequence length="322" mass="35207">MNSSKRKIMVGQVACRALLVSLAMALGAEGFQCYSPGVGVWRSQDHATKTSTTLSKSLLPLASSTSSTSSDDIVMDGTNTELSTSELQTLFKLLSDTTILYDPSRGTCCQNKCSGCTFLDPANGNFIYDEHTADDDSTELGGWLAPYVKVDFGERVHISRWSQLLFSNTQPAKEIERDELATLLLLGESTISPLALQSLWNVISPSAGYPKLSLTEITRAIKGMEGSAYEMGGAVNYNVFETNMRSAAQTIVQLGGVDKLKESDATTINYDSMSKEELLEECTSRGMSTSFPKMKRIIIEELRFFDANGRQGKRHPVKNTLS</sequence>
<evidence type="ECO:0000256" key="1">
    <source>
        <dbReference type="SAM" id="SignalP"/>
    </source>
</evidence>
<feature type="signal peptide" evidence="1">
    <location>
        <begin position="1"/>
        <end position="30"/>
    </location>
</feature>
<gene>
    <name evidence="2" type="ORF">ACHAWU_007601</name>
</gene>
<accession>A0ABD3M8C5</accession>
<protein>
    <submittedName>
        <fullName evidence="2">Uncharacterized protein</fullName>
    </submittedName>
</protein>
<dbReference type="Proteomes" id="UP001530293">
    <property type="component" value="Unassembled WGS sequence"/>
</dbReference>
<evidence type="ECO:0000313" key="3">
    <source>
        <dbReference type="Proteomes" id="UP001530293"/>
    </source>
</evidence>
<feature type="chain" id="PRO_5044837256" evidence="1">
    <location>
        <begin position="31"/>
        <end position="322"/>
    </location>
</feature>
<dbReference type="AlphaFoldDB" id="A0ABD3M8C5"/>
<keyword evidence="1" id="KW-0732">Signal</keyword>
<name>A0ABD3M8C5_9STRA</name>
<reference evidence="2 3" key="1">
    <citation type="submission" date="2024-10" db="EMBL/GenBank/DDBJ databases">
        <title>Updated reference genomes for cyclostephanoid diatoms.</title>
        <authorList>
            <person name="Roberts W.R."/>
            <person name="Alverson A.J."/>
        </authorList>
    </citation>
    <scope>NUCLEOTIDE SEQUENCE [LARGE SCALE GENOMIC DNA]</scope>
    <source>
        <strain evidence="2 3">AJA232-27</strain>
    </source>
</reference>
<comment type="caution">
    <text evidence="2">The sequence shown here is derived from an EMBL/GenBank/DDBJ whole genome shotgun (WGS) entry which is preliminary data.</text>
</comment>
<keyword evidence="3" id="KW-1185">Reference proteome</keyword>
<proteinExistence type="predicted"/>
<evidence type="ECO:0000313" key="2">
    <source>
        <dbReference type="EMBL" id="KAL3759857.1"/>
    </source>
</evidence>
<dbReference type="EMBL" id="JALLBG020000196">
    <property type="protein sequence ID" value="KAL3759857.1"/>
    <property type="molecule type" value="Genomic_DNA"/>
</dbReference>